<evidence type="ECO:0000256" key="1">
    <source>
        <dbReference type="ARBA" id="ARBA00022729"/>
    </source>
</evidence>
<dbReference type="InterPro" id="IPR013783">
    <property type="entry name" value="Ig-like_fold"/>
</dbReference>
<dbReference type="InterPro" id="IPR003599">
    <property type="entry name" value="Ig_sub"/>
</dbReference>
<dbReference type="GO" id="GO:0002376">
    <property type="term" value="P:immune system process"/>
    <property type="evidence" value="ECO:0007669"/>
    <property type="project" value="UniProtKB-KW"/>
</dbReference>
<proteinExistence type="predicted"/>
<evidence type="ECO:0000313" key="4">
    <source>
        <dbReference type="Ensembl" id="ENSSSCP00055031980.1"/>
    </source>
</evidence>
<dbReference type="InterPro" id="IPR013106">
    <property type="entry name" value="Ig_V-set"/>
</dbReference>
<dbReference type="InterPro" id="IPR007110">
    <property type="entry name" value="Ig-like_dom"/>
</dbReference>
<feature type="domain" description="Ig-like" evidence="3">
    <location>
        <begin position="33"/>
        <end position="130"/>
    </location>
</feature>
<sequence length="184" mass="20411">VLGTGKASLSLIVPKSKARLGSFPAFFFQPLSPALTGRADSGVTQTPRHLIKARGQQVTLRCSPVSGHLSVSWYQQALNQGPQFLFEFYDQKQSAKGNFSDRFSAQHFSNSLNELTVKFLELRDSALYLCASSLAQPCWVTSLLCTNLPAPVRSNFRADRSVRAQKLQWERPPGPRAPMPFRQG</sequence>
<dbReference type="PROSITE" id="PS50835">
    <property type="entry name" value="IG_LIKE"/>
    <property type="match status" value="1"/>
</dbReference>
<dbReference type="SMART" id="SM00409">
    <property type="entry name" value="IG"/>
    <property type="match status" value="1"/>
</dbReference>
<reference evidence="4" key="1">
    <citation type="submission" date="2025-08" db="UniProtKB">
        <authorList>
            <consortium name="Ensembl"/>
        </authorList>
    </citation>
    <scope>IDENTIFICATION</scope>
</reference>
<dbReference type="SUPFAM" id="SSF48726">
    <property type="entry name" value="Immunoglobulin"/>
    <property type="match status" value="1"/>
</dbReference>
<accession>A0A8D1R8E9</accession>
<evidence type="ECO:0000256" key="2">
    <source>
        <dbReference type="ARBA" id="ARBA00022859"/>
    </source>
</evidence>
<keyword evidence="1" id="KW-0732">Signal</keyword>
<dbReference type="InterPro" id="IPR036179">
    <property type="entry name" value="Ig-like_dom_sf"/>
</dbReference>
<dbReference type="AlphaFoldDB" id="A0A8D1R8E9"/>
<dbReference type="InterPro" id="IPR050413">
    <property type="entry name" value="TCR_beta_variable"/>
</dbReference>
<evidence type="ECO:0000313" key="5">
    <source>
        <dbReference type="Proteomes" id="UP000694724"/>
    </source>
</evidence>
<name>A0A8D1R8E9_PIG</name>
<dbReference type="Ensembl" id="ENSSSCT00055040193.1">
    <property type="protein sequence ID" value="ENSSSCP00055031980.1"/>
    <property type="gene ID" value="ENSSSCG00055020509.1"/>
</dbReference>
<keyword evidence="2" id="KW-0391">Immunity</keyword>
<dbReference type="Proteomes" id="UP000694724">
    <property type="component" value="Unplaced"/>
</dbReference>
<evidence type="ECO:0000259" key="3">
    <source>
        <dbReference type="PROSITE" id="PS50835"/>
    </source>
</evidence>
<organism evidence="4 5">
    <name type="scientific">Sus scrofa</name>
    <name type="common">Pig</name>
    <dbReference type="NCBI Taxonomy" id="9823"/>
    <lineage>
        <taxon>Eukaryota</taxon>
        <taxon>Metazoa</taxon>
        <taxon>Chordata</taxon>
        <taxon>Craniata</taxon>
        <taxon>Vertebrata</taxon>
        <taxon>Euteleostomi</taxon>
        <taxon>Mammalia</taxon>
        <taxon>Eutheria</taxon>
        <taxon>Laurasiatheria</taxon>
        <taxon>Artiodactyla</taxon>
        <taxon>Suina</taxon>
        <taxon>Suidae</taxon>
        <taxon>Sus</taxon>
    </lineage>
</organism>
<dbReference type="Gene3D" id="2.60.40.10">
    <property type="entry name" value="Immunoglobulins"/>
    <property type="match status" value="1"/>
</dbReference>
<dbReference type="Pfam" id="PF07686">
    <property type="entry name" value="V-set"/>
    <property type="match status" value="1"/>
</dbReference>
<protein>
    <recommendedName>
        <fullName evidence="3">Ig-like domain-containing protein</fullName>
    </recommendedName>
</protein>
<dbReference type="PANTHER" id="PTHR23268">
    <property type="entry name" value="T-CELL RECEPTOR BETA CHAIN"/>
    <property type="match status" value="1"/>
</dbReference>
<dbReference type="PANTHER" id="PTHR23268:SF6">
    <property type="entry name" value="T CELL RECEPTOR BETA VARIABLE 5-5-RELATED"/>
    <property type="match status" value="1"/>
</dbReference>